<feature type="repeat" description="ANK" evidence="9">
    <location>
        <begin position="270"/>
        <end position="302"/>
    </location>
</feature>
<dbReference type="SUPFAM" id="SSF47986">
    <property type="entry name" value="DEATH domain"/>
    <property type="match status" value="1"/>
</dbReference>
<evidence type="ECO:0000256" key="9">
    <source>
        <dbReference type="PROSITE-ProRule" id="PRU00023"/>
    </source>
</evidence>
<proteinExistence type="predicted"/>
<evidence type="ECO:0000256" key="2">
    <source>
        <dbReference type="ARBA" id="ARBA00004370"/>
    </source>
</evidence>
<dbReference type="FunFam" id="2.60.220.30:FF:000009">
    <property type="entry name" value="Ankyrin 2, isoform G"/>
    <property type="match status" value="1"/>
</dbReference>
<feature type="repeat" description="ANK" evidence="9">
    <location>
        <begin position="303"/>
        <end position="335"/>
    </location>
</feature>
<feature type="repeat" description="ANK" evidence="9">
    <location>
        <begin position="666"/>
        <end position="698"/>
    </location>
</feature>
<feature type="domain" description="Death" evidence="12">
    <location>
        <begin position="1432"/>
        <end position="1514"/>
    </location>
</feature>
<feature type="region of interest" description="Disordered" evidence="11">
    <location>
        <begin position="2152"/>
        <end position="2173"/>
    </location>
</feature>
<keyword evidence="4" id="KW-0597">Phosphoprotein</keyword>
<dbReference type="Gene3D" id="2.60.220.30">
    <property type="match status" value="2"/>
</dbReference>
<keyword evidence="3" id="KW-0963">Cytoplasm</keyword>
<dbReference type="SMART" id="SM00218">
    <property type="entry name" value="ZU5"/>
    <property type="match status" value="1"/>
</dbReference>
<accession>A0A9Q0MTL2</accession>
<dbReference type="Gene3D" id="1.10.533.10">
    <property type="entry name" value="Death Domain, Fas"/>
    <property type="match status" value="1"/>
</dbReference>
<dbReference type="OrthoDB" id="20872at2759"/>
<dbReference type="PANTHER" id="PTHR24123:SF141">
    <property type="entry name" value="ANKYRIN 2, ISOFORM U"/>
    <property type="match status" value="1"/>
</dbReference>
<feature type="repeat" description="ANK" evidence="9">
    <location>
        <begin position="204"/>
        <end position="236"/>
    </location>
</feature>
<evidence type="ECO:0000256" key="7">
    <source>
        <dbReference type="ARBA" id="ARBA00023136"/>
    </source>
</evidence>
<feature type="repeat" description="ANK" evidence="9">
    <location>
        <begin position="468"/>
        <end position="500"/>
    </location>
</feature>
<dbReference type="InterPro" id="IPR002110">
    <property type="entry name" value="Ankyrin_rpt"/>
</dbReference>
<dbReference type="InterPro" id="IPR040745">
    <property type="entry name" value="Ankyrin_UPA"/>
</dbReference>
<dbReference type="FunFam" id="2.60.40.2660:FF:000001">
    <property type="entry name" value="Ankyrin-3 isoform 2"/>
    <property type="match status" value="1"/>
</dbReference>
<feature type="region of interest" description="Disordered" evidence="11">
    <location>
        <begin position="1576"/>
        <end position="1595"/>
    </location>
</feature>
<feature type="repeat" description="ANK" evidence="9">
    <location>
        <begin position="567"/>
        <end position="599"/>
    </location>
</feature>
<dbReference type="PROSITE" id="PS50088">
    <property type="entry name" value="ANK_REPEAT"/>
    <property type="match status" value="21"/>
</dbReference>
<dbReference type="InterPro" id="IPR000488">
    <property type="entry name" value="Death_dom"/>
</dbReference>
<dbReference type="FunFam" id="1.25.40.20:FF:000095">
    <property type="entry name" value="Ankyrin 2, isoform J"/>
    <property type="match status" value="1"/>
</dbReference>
<dbReference type="Pfam" id="PF00023">
    <property type="entry name" value="Ank"/>
    <property type="match status" value="2"/>
</dbReference>
<dbReference type="EMBL" id="WJQU01000004">
    <property type="protein sequence ID" value="KAJ6636825.1"/>
    <property type="molecule type" value="Genomic_DNA"/>
</dbReference>
<dbReference type="Gene3D" id="1.25.40.20">
    <property type="entry name" value="Ankyrin repeat-containing domain"/>
    <property type="match status" value="3"/>
</dbReference>
<comment type="caution">
    <text evidence="14">The sequence shown here is derived from an EMBL/GenBank/DDBJ whole genome shotgun (WGS) entry which is preliminary data.</text>
</comment>
<feature type="repeat" description="ANK" evidence="9">
    <location>
        <begin position="699"/>
        <end position="732"/>
    </location>
</feature>
<evidence type="ECO:0000256" key="11">
    <source>
        <dbReference type="SAM" id="MobiDB-lite"/>
    </source>
</evidence>
<feature type="repeat" description="ANK" evidence="9">
    <location>
        <begin position="76"/>
        <end position="108"/>
    </location>
</feature>
<feature type="domain" description="ZU5" evidence="13">
    <location>
        <begin position="919"/>
        <end position="1096"/>
    </location>
</feature>
<dbReference type="Pfam" id="PF17809">
    <property type="entry name" value="UPA_2"/>
    <property type="match status" value="1"/>
</dbReference>
<feature type="repeat" description="ANK" evidence="9">
    <location>
        <begin position="109"/>
        <end position="141"/>
    </location>
</feature>
<reference evidence="14" key="1">
    <citation type="submission" date="2022-07" db="EMBL/GenBank/DDBJ databases">
        <authorList>
            <person name="Trinca V."/>
            <person name="Uliana J.V.C."/>
            <person name="Torres T.T."/>
            <person name="Ward R.J."/>
            <person name="Monesi N."/>
        </authorList>
    </citation>
    <scope>NUCLEOTIDE SEQUENCE</scope>
    <source>
        <strain evidence="14">HSMRA1968</strain>
        <tissue evidence="14">Whole embryos</tissue>
    </source>
</reference>
<dbReference type="GO" id="GO:0016020">
    <property type="term" value="C:membrane"/>
    <property type="evidence" value="ECO:0007669"/>
    <property type="project" value="UniProtKB-SubCell"/>
</dbReference>
<dbReference type="SMART" id="SM00005">
    <property type="entry name" value="DEATH"/>
    <property type="match status" value="1"/>
</dbReference>
<keyword evidence="10" id="KW-0175">Coiled coil</keyword>
<keyword evidence="15" id="KW-1185">Reference proteome</keyword>
<gene>
    <name evidence="14" type="primary">Ank2_1</name>
    <name evidence="14" type="ORF">Bhyg_15420</name>
</gene>
<evidence type="ECO:0000256" key="1">
    <source>
        <dbReference type="ARBA" id="ARBA00004245"/>
    </source>
</evidence>
<feature type="repeat" description="ANK" evidence="9">
    <location>
        <begin position="142"/>
        <end position="164"/>
    </location>
</feature>
<evidence type="ECO:0000313" key="15">
    <source>
        <dbReference type="Proteomes" id="UP001151699"/>
    </source>
</evidence>
<evidence type="ECO:0000256" key="10">
    <source>
        <dbReference type="SAM" id="Coils"/>
    </source>
</evidence>
<evidence type="ECO:0000256" key="4">
    <source>
        <dbReference type="ARBA" id="ARBA00022553"/>
    </source>
</evidence>
<feature type="domain" description="ZU5" evidence="13">
    <location>
        <begin position="1098"/>
        <end position="1245"/>
    </location>
</feature>
<feature type="repeat" description="ANK" evidence="9">
    <location>
        <begin position="369"/>
        <end position="401"/>
    </location>
</feature>
<dbReference type="Pfam" id="PF13857">
    <property type="entry name" value="Ank_5"/>
    <property type="match status" value="2"/>
</dbReference>
<feature type="repeat" description="ANK" evidence="9">
    <location>
        <begin position="534"/>
        <end position="566"/>
    </location>
</feature>
<keyword evidence="7" id="KW-0472">Membrane</keyword>
<dbReference type="SUPFAM" id="SSF48403">
    <property type="entry name" value="Ankyrin repeat"/>
    <property type="match status" value="2"/>
</dbReference>
<feature type="repeat" description="ANK" evidence="9">
    <location>
        <begin position="435"/>
        <end position="467"/>
    </location>
</feature>
<evidence type="ECO:0000313" key="14">
    <source>
        <dbReference type="EMBL" id="KAJ6636825.1"/>
    </source>
</evidence>
<feature type="repeat" description="ANK" evidence="9">
    <location>
        <begin position="600"/>
        <end position="632"/>
    </location>
</feature>
<dbReference type="Pfam" id="PF00791">
    <property type="entry name" value="ZU5"/>
    <property type="match status" value="1"/>
</dbReference>
<feature type="repeat" description="ANK" evidence="9">
    <location>
        <begin position="501"/>
        <end position="533"/>
    </location>
</feature>
<evidence type="ECO:0000256" key="3">
    <source>
        <dbReference type="ARBA" id="ARBA00022490"/>
    </source>
</evidence>
<dbReference type="CDD" id="cd08317">
    <property type="entry name" value="Death_ank"/>
    <property type="match status" value="1"/>
</dbReference>
<keyword evidence="5" id="KW-0677">Repeat</keyword>
<dbReference type="PROSITE" id="PS51145">
    <property type="entry name" value="ZU5"/>
    <property type="match status" value="2"/>
</dbReference>
<dbReference type="InterPro" id="IPR000906">
    <property type="entry name" value="ZU5_dom"/>
</dbReference>
<evidence type="ECO:0000256" key="8">
    <source>
        <dbReference type="ARBA" id="ARBA00023212"/>
    </source>
</evidence>
<dbReference type="InterPro" id="IPR036770">
    <property type="entry name" value="Ankyrin_rpt-contain_sf"/>
</dbReference>
<feature type="repeat" description="ANK" evidence="9">
    <location>
        <begin position="237"/>
        <end position="269"/>
    </location>
</feature>
<sequence>MVTENGIQSDGNTSFLRAARAGNLDKVLEHLKNNVDINTSNANGLNALHLAAKDGHVIVVAELLKRGAIVDNATKKGNTALHIASLAGQEDVVKLLLQHGASVNAQSQNGFTPLYMAAQENHDSVVKLLLSNGANQSLATEDGFTPLAVAMQQGHDKVVAVLLESDTRGKVRLPALHIAAKKDDVKAATLLLENDHNPDVTSKSGFTPLHIASHYGNESIANLLIQKGADVNFAAKHNISPLHVTAKWGKTNMVSLLLEKGANIESKTRDGLTPLHCAARSGHEQVVDMLLERGAPISAKTKNGLAPLHMAAQGEHVDAARILLYHRAPVDEVTVDYLTALHVAAHCGHVRVAKLLLDRNADANARALNGFTPLHIACKKNRIKVVELLLKHGASISATTESGLTPLHVASFMGCMNIVIYLLQHEASPDVPTVRGETPLHLAARANQTDIIRILLRNGAQVDARAREQQTPLHIASRLGNVDIVMLLLQHGAQVDATTKDMYTALHIAAKEGQDEVAGVLIENGASLDATTKKGFTPLHLSAKYGNIKVGELLLQKDAPVDTQGKNGVTPLHVASHYDHQNVALLLLNKGASPHSTAKNGHTPLHIAARKNQMDIATTLLEYGAQPDAESKAGFTPLHLSAQEGHTEMSSLLLEHKADANHQARNGLAPMHLCAQEDRVQVAQILVKHGAETDSVTKAGYTPLHVASHFGQSNMVRFLVQQNGANPNASNGIGYTPLHQAAQQGHCHIVNLLVENNADPNALTQSGQSPLSIANKLGYISVVESLKSVTNQTTSPMQTSITESEKYRVVAPEAMHETFMSDSEEEGGDDNATDQPYRYLTVDEMKSLGDDSLPIDVTRDERVDSNRMVQSTDSANYPSVAIEDAISPQHITSLDKKMNDTNYIIDNVRLDRHPQHVGFLVSFLVDARGGAMRGCRHSGIRIIVPARSAAQPTRITCRYIKPQRTLHPPQLMEGEALASRVLELGPVGAKFLGPVVMEVPHFASLRGKEREIVILRSDNGETWREHSIDNSDEIVQEILNDCFEQEGLLYSLTVKNNNHDEILIKLDLNQMDDLAGGRICRFVTYDFPQYFAVVSRIRQEVHAIGPEGGMVSSTVVPQVQAVFPQGALTKKIKVGLQAQPIDADLTAKLLGRGVAVSPIVTVEPRRRKFHKAITLSMPAPKAHSQGMINQYSGNAPTLRLLCSITGGPSRAQWEDVTGSTPLTFVNDCVSFTTTVSARFWLMDCRNISEATKMATELYREAIHVPFMAKFVVFAKRVDPMEARLRVFCMTDDKEDKTLEYQENFTEVAKSRDVEVLEGKPQYTELAGNLIPVTKSGDQLQFPFKAFRENRLPFSVRVKDQHADTVGRALFMREPRVAKGEQPQQPICILNIVLPDKILPDHISIMDDSRDVITRIDISKYNQRAFESQNYLGDLRIVDISNLLGKDWIRLAAEIGITDEEIRTIKQQYPNSTARQAQSMLRIYQTRKENGRSKLEDGLTTIERGDIITKCMKITSYIETSRHYDRAVAPRRSTGVDNGLEERDLMKDSESVEELVFNEGNRLQQLHERDELKYSAEEKIVEDSESEEDDNVKKSVAERREQIQKRLSIERHIPASSQKKEIVQEITEIKRQSLIEDKKALHEEEIIMRAPTDNIIKSSSIPEPIVKLKSSRKDGPVDVSKTEFDKELQSKIKTSIKGLDGFEHRIDDAQQVIFETDKKIEYDSTVTEKSLKSLDHESKKVEIFGDQPKLPICDNKLQENLNKKSDAVITVRFLQHEIEESAKMMKKVSSKDISSDSIDPELAAKLNVQKDKIIDFVEVEQEILSPVKCEIKKTISSDQIDAELSSKLSKQKEKAERIVEDETLNVAEHDEHYKDLHTEKTISLDSAAGRNAESSTSQILTDSQQILTQNKVMQAQTSKLKENVSSTVRFLEQEIEDTNKCMEKRIENIPRKQILTQNKLMQAQTPKLKENVSSTVTFLEQEIEDTNKRMGKRIENIPKTQIMTQNKLMQAHTSKLKENVSSTVRFLEQEIEDTNKCMEKRIENIPKKQILTQNKLMQAQTPKLKENVSSTVTFLEQEIEDTNKRMEKWIKNTPKTEVEYLIDVKMERKSSRGPFICDTDSDEFYKTIEEKITKKLSQDMSVMKDEIATALSQEIATSQTPPPTPNDYQHQRSEEDANGEYTFFVVIVCLHKIIREINVML</sequence>
<dbReference type="Pfam" id="PF12796">
    <property type="entry name" value="Ank_2"/>
    <property type="match status" value="5"/>
</dbReference>
<dbReference type="Pfam" id="PF13637">
    <property type="entry name" value="Ank_4"/>
    <property type="match status" value="2"/>
</dbReference>
<evidence type="ECO:0000256" key="6">
    <source>
        <dbReference type="ARBA" id="ARBA00023043"/>
    </source>
</evidence>
<keyword evidence="8" id="KW-0206">Cytoskeleton</keyword>
<feature type="coiled-coil region" evidence="10">
    <location>
        <begin position="2064"/>
        <end position="2091"/>
    </location>
</feature>
<feature type="repeat" description="ANK" evidence="9">
    <location>
        <begin position="402"/>
        <end position="434"/>
    </location>
</feature>
<keyword evidence="6 9" id="KW-0040">ANK repeat</keyword>
<dbReference type="InterPro" id="IPR051165">
    <property type="entry name" value="Multifunctional_ANK_Repeat"/>
</dbReference>
<comment type="subcellular location">
    <subcellularLocation>
        <location evidence="1">Cytoplasm</location>
        <location evidence="1">Cytoskeleton</location>
    </subcellularLocation>
    <subcellularLocation>
        <location evidence="2">Membrane</location>
    </subcellularLocation>
</comment>
<evidence type="ECO:0000259" key="13">
    <source>
        <dbReference type="PROSITE" id="PS51145"/>
    </source>
</evidence>
<feature type="repeat" description="ANK" evidence="9">
    <location>
        <begin position="733"/>
        <end position="765"/>
    </location>
</feature>
<feature type="repeat" description="ANK" evidence="9">
    <location>
        <begin position="43"/>
        <end position="75"/>
    </location>
</feature>
<dbReference type="Pfam" id="PF00531">
    <property type="entry name" value="Death"/>
    <property type="match status" value="1"/>
</dbReference>
<dbReference type="PANTHER" id="PTHR24123">
    <property type="entry name" value="ANKYRIN REPEAT-CONTAINING"/>
    <property type="match status" value="1"/>
</dbReference>
<protein>
    <submittedName>
        <fullName evidence="14">Ankyrin-2</fullName>
    </submittedName>
</protein>
<feature type="repeat" description="ANK" evidence="9">
    <location>
        <begin position="633"/>
        <end position="665"/>
    </location>
</feature>
<dbReference type="FunFam" id="1.25.40.20:FF:000104">
    <property type="entry name" value="Ankyrin 2, isoform G"/>
    <property type="match status" value="1"/>
</dbReference>
<evidence type="ECO:0000259" key="12">
    <source>
        <dbReference type="PROSITE" id="PS50017"/>
    </source>
</evidence>
<dbReference type="SMART" id="SM00248">
    <property type="entry name" value="ANK"/>
    <property type="match status" value="23"/>
</dbReference>
<dbReference type="Proteomes" id="UP001151699">
    <property type="component" value="Chromosome C"/>
</dbReference>
<dbReference type="PROSITE" id="PS50017">
    <property type="entry name" value="DEATH_DOMAIN"/>
    <property type="match status" value="1"/>
</dbReference>
<feature type="repeat" description="ANK" evidence="9">
    <location>
        <begin position="336"/>
        <end position="368"/>
    </location>
</feature>
<dbReference type="GO" id="GO:0007165">
    <property type="term" value="P:signal transduction"/>
    <property type="evidence" value="ECO:0007669"/>
    <property type="project" value="InterPro"/>
</dbReference>
<organism evidence="14 15">
    <name type="scientific">Pseudolycoriella hygida</name>
    <dbReference type="NCBI Taxonomy" id="35572"/>
    <lineage>
        <taxon>Eukaryota</taxon>
        <taxon>Metazoa</taxon>
        <taxon>Ecdysozoa</taxon>
        <taxon>Arthropoda</taxon>
        <taxon>Hexapoda</taxon>
        <taxon>Insecta</taxon>
        <taxon>Pterygota</taxon>
        <taxon>Neoptera</taxon>
        <taxon>Endopterygota</taxon>
        <taxon>Diptera</taxon>
        <taxon>Nematocera</taxon>
        <taxon>Sciaroidea</taxon>
        <taxon>Sciaridae</taxon>
        <taxon>Pseudolycoriella</taxon>
    </lineage>
</organism>
<dbReference type="FunFam" id="2.60.220.30:FF:000001">
    <property type="entry name" value="Ankyrin-3 isoform 2"/>
    <property type="match status" value="1"/>
</dbReference>
<dbReference type="InterPro" id="IPR011029">
    <property type="entry name" value="DEATH-like_dom_sf"/>
</dbReference>
<dbReference type="PROSITE" id="PS50297">
    <property type="entry name" value="ANK_REP_REGION"/>
    <property type="match status" value="21"/>
</dbReference>
<name>A0A9Q0MTL2_9DIPT</name>
<dbReference type="Gene3D" id="2.60.40.2660">
    <property type="match status" value="1"/>
</dbReference>
<dbReference type="PRINTS" id="PR01415">
    <property type="entry name" value="ANKYRIN"/>
</dbReference>
<dbReference type="FunFam" id="1.25.40.20:FF:000001">
    <property type="entry name" value="Ankyrin-2 isoform 2"/>
    <property type="match status" value="1"/>
</dbReference>
<dbReference type="GO" id="GO:0005856">
    <property type="term" value="C:cytoskeleton"/>
    <property type="evidence" value="ECO:0007669"/>
    <property type="project" value="UniProtKB-SubCell"/>
</dbReference>
<evidence type="ECO:0000256" key="5">
    <source>
        <dbReference type="ARBA" id="ARBA00022737"/>
    </source>
</evidence>